<evidence type="ECO:0000256" key="1">
    <source>
        <dbReference type="SAM" id="SignalP"/>
    </source>
</evidence>
<gene>
    <name evidence="2" type="ORF">J2S63_000969</name>
</gene>
<feature type="chain" id="PRO_5046589388" evidence="1">
    <location>
        <begin position="24"/>
        <end position="136"/>
    </location>
</feature>
<protein>
    <submittedName>
        <fullName evidence="2">Uncharacterized protein</fullName>
    </submittedName>
</protein>
<dbReference type="Proteomes" id="UP001183648">
    <property type="component" value="Unassembled WGS sequence"/>
</dbReference>
<reference evidence="2 3" key="1">
    <citation type="submission" date="2023-07" db="EMBL/GenBank/DDBJ databases">
        <title>Sequencing the genomes of 1000 actinobacteria strains.</title>
        <authorList>
            <person name="Klenk H.-P."/>
        </authorList>
    </citation>
    <scope>NUCLEOTIDE SEQUENCE [LARGE SCALE GENOMIC DNA]</scope>
    <source>
        <strain evidence="2 3">DSM 19426</strain>
    </source>
</reference>
<name>A0ABU2BT16_9ACTN</name>
<feature type="signal peptide" evidence="1">
    <location>
        <begin position="1"/>
        <end position="23"/>
    </location>
</feature>
<evidence type="ECO:0000313" key="2">
    <source>
        <dbReference type="EMBL" id="MDR7361416.1"/>
    </source>
</evidence>
<keyword evidence="3" id="KW-1185">Reference proteome</keyword>
<dbReference type="EMBL" id="JAVDYG010000001">
    <property type="protein sequence ID" value="MDR7361416.1"/>
    <property type="molecule type" value="Genomic_DNA"/>
</dbReference>
<organism evidence="2 3">
    <name type="scientific">Nocardioides marmoribigeumensis</name>
    <dbReference type="NCBI Taxonomy" id="433649"/>
    <lineage>
        <taxon>Bacteria</taxon>
        <taxon>Bacillati</taxon>
        <taxon>Actinomycetota</taxon>
        <taxon>Actinomycetes</taxon>
        <taxon>Propionibacteriales</taxon>
        <taxon>Nocardioidaceae</taxon>
        <taxon>Nocardioides</taxon>
    </lineage>
</organism>
<keyword evidence="1" id="KW-0732">Signal</keyword>
<dbReference type="RefSeq" id="WP_310299369.1">
    <property type="nucleotide sequence ID" value="NZ_BAAAPS010000007.1"/>
</dbReference>
<evidence type="ECO:0000313" key="3">
    <source>
        <dbReference type="Proteomes" id="UP001183648"/>
    </source>
</evidence>
<accession>A0ABU2BT16</accession>
<comment type="caution">
    <text evidence="2">The sequence shown here is derived from an EMBL/GenBank/DDBJ whole genome shotgun (WGS) entry which is preliminary data.</text>
</comment>
<sequence length="136" mass="14691">MTLRRTALLVLPALALSLTGTTAAEARSYSWKTMTSISGGKVQACRVPTSLDNPYKFRFRVNAMKATSRVSGVAYRMKGEQQLSGGWRTGYIRPRHVSDVAVVRLPRGRAYSLNIGIGTGGMGNGGPFRAADIPRC</sequence>
<proteinExistence type="predicted"/>